<feature type="site" description="Primary proton acceptor" evidence="11">
    <location>
        <position position="97"/>
    </location>
</feature>
<feature type="transmembrane region" description="Helical" evidence="13">
    <location>
        <begin position="123"/>
        <end position="140"/>
    </location>
</feature>
<feature type="chain" id="PRO_5002668321" evidence="14">
    <location>
        <begin position="18"/>
        <end position="250"/>
    </location>
</feature>
<evidence type="ECO:0000256" key="12">
    <source>
        <dbReference type="PIRSR" id="PIRSR038142-50"/>
    </source>
</evidence>
<dbReference type="GO" id="GO:0009881">
    <property type="term" value="F:photoreceptor activity"/>
    <property type="evidence" value="ECO:0007669"/>
    <property type="project" value="UniProtKB-KW"/>
</dbReference>
<reference evidence="15" key="1">
    <citation type="journal article" date="2007" name="Environ. Microbiol.">
        <title>Proteorhodopsin photosystem gene clusters exhibit co-evolutionary trends and shared ancestry among diverse marine microbial phyla.</title>
        <authorList>
            <person name="McCarren J."/>
            <person name="Delong E.F."/>
        </authorList>
    </citation>
    <scope>NUCLEOTIDE SEQUENCE</scope>
</reference>
<evidence type="ECO:0000256" key="4">
    <source>
        <dbReference type="ARBA" id="ARBA00022606"/>
    </source>
</evidence>
<dbReference type="PROSITE" id="PS00950">
    <property type="entry name" value="BACTERIAL_OPSIN_1"/>
    <property type="match status" value="1"/>
</dbReference>
<keyword evidence="9 13" id="KW-0472">Membrane</keyword>
<evidence type="ECO:0000256" key="3">
    <source>
        <dbReference type="ARBA" id="ARBA00022543"/>
    </source>
</evidence>
<dbReference type="Pfam" id="PF01036">
    <property type="entry name" value="Bac_rhodopsin"/>
    <property type="match status" value="1"/>
</dbReference>
<keyword evidence="5 13" id="KW-0812">Transmembrane</keyword>
<comment type="PTM">
    <text evidence="12">Contains one covalently linked retinal chromophore.</text>
</comment>
<feature type="modified residue" description="N6-(retinylidene)lysine" evidence="12">
    <location>
        <position position="231"/>
    </location>
</feature>
<feature type="transmembrane region" description="Helical" evidence="13">
    <location>
        <begin position="61"/>
        <end position="78"/>
    </location>
</feature>
<evidence type="ECO:0000256" key="9">
    <source>
        <dbReference type="ARBA" id="ARBA00023136"/>
    </source>
</evidence>
<evidence type="ECO:0000313" key="15">
    <source>
        <dbReference type="EMBL" id="ABL97630.1"/>
    </source>
</evidence>
<evidence type="ECO:0000256" key="7">
    <source>
        <dbReference type="ARBA" id="ARBA00022989"/>
    </source>
</evidence>
<proteinExistence type="inferred from homology"/>
<evidence type="ECO:0000256" key="2">
    <source>
        <dbReference type="ARBA" id="ARBA00008130"/>
    </source>
</evidence>
<comment type="subcellular location">
    <subcellularLocation>
        <location evidence="1">Membrane</location>
        <topology evidence="1">Multi-pass membrane protein</topology>
    </subcellularLocation>
</comment>
<protein>
    <submittedName>
        <fullName evidence="15">Pop proteorhodopsin</fullName>
    </submittedName>
</protein>
<evidence type="ECO:0000256" key="11">
    <source>
        <dbReference type="PIRSR" id="PIRSR038142-1"/>
    </source>
</evidence>
<dbReference type="GO" id="GO:0016020">
    <property type="term" value="C:membrane"/>
    <property type="evidence" value="ECO:0007669"/>
    <property type="project" value="UniProtKB-SubCell"/>
</dbReference>
<evidence type="ECO:0000256" key="13">
    <source>
        <dbReference type="SAM" id="Phobius"/>
    </source>
</evidence>
<sequence>MKSIMILSSFLAAPLFAASGGDLDASDYVGVSFWLVTAALLAATVFFFIERDNVGEKWKTSLTIAGLVTGIAFWHYLYMRGVWIDTGETPTVFRYIDWLLTVPLLMIEFYLILRAVTTVASSLFNKLFFGSLIMLIFGYLGESGNLNATIAFAIGCAAWIYMIWTLWGGEGKAAVSGTSASVQTAYNTMMWIIIVGWAIYPLGYAAGYLMGGAVDDASLNLIYNLADFVNKILFGVVIWAAAVEDKKASA</sequence>
<feature type="site" description="Primary proton donor" evidence="11">
    <location>
        <position position="108"/>
    </location>
</feature>
<evidence type="ECO:0000256" key="1">
    <source>
        <dbReference type="ARBA" id="ARBA00004141"/>
    </source>
</evidence>
<name>A4GHR9_9BACT</name>
<comment type="similarity">
    <text evidence="2">Belongs to the archaeal/bacterial/fungal opsin family.</text>
</comment>
<dbReference type="InterPro" id="IPR017402">
    <property type="entry name" value="Proteorhodopsin"/>
</dbReference>
<dbReference type="AlphaFoldDB" id="A4GHR9"/>
<feature type="transmembrane region" description="Helical" evidence="13">
    <location>
        <begin position="221"/>
        <end position="243"/>
    </location>
</feature>
<keyword evidence="14" id="KW-0732">Signal</keyword>
<organism evidence="15">
    <name type="scientific">uncultured marine bacterium EB0_39H12</name>
    <dbReference type="NCBI Taxonomy" id="415437"/>
    <lineage>
        <taxon>Bacteria</taxon>
        <taxon>environmental samples</taxon>
    </lineage>
</organism>
<evidence type="ECO:0000256" key="6">
    <source>
        <dbReference type="ARBA" id="ARBA00022925"/>
    </source>
</evidence>
<feature type="transmembrane region" description="Helical" evidence="13">
    <location>
        <begin position="30"/>
        <end position="49"/>
    </location>
</feature>
<dbReference type="PANTHER" id="PTHR28286">
    <property type="match status" value="1"/>
</dbReference>
<dbReference type="SMART" id="SM01021">
    <property type="entry name" value="Bac_rhodopsin"/>
    <property type="match status" value="1"/>
</dbReference>
<gene>
    <name evidence="15" type="ORF">MBMO_EB0-39H12.0006</name>
</gene>
<feature type="site" description="Responsible for spectral tuning" evidence="11">
    <location>
        <position position="105"/>
    </location>
</feature>
<evidence type="ECO:0000256" key="8">
    <source>
        <dbReference type="ARBA" id="ARBA00022991"/>
    </source>
</evidence>
<evidence type="ECO:0000256" key="14">
    <source>
        <dbReference type="SAM" id="SignalP"/>
    </source>
</evidence>
<dbReference type="CDD" id="cd15242">
    <property type="entry name" value="7tm_Proteorhodopsin"/>
    <property type="match status" value="1"/>
</dbReference>
<keyword evidence="6 12" id="KW-0681">Retinal protein</keyword>
<dbReference type="InterPro" id="IPR001425">
    <property type="entry name" value="Arc/bac/fun_rhodopsins"/>
</dbReference>
<dbReference type="PANTHER" id="PTHR28286:SF2">
    <property type="entry name" value="BACTERIORHODOPSIN _OPSIN, NOPA (EUROFUNG)"/>
    <property type="match status" value="1"/>
</dbReference>
<keyword evidence="10" id="KW-0675">Receptor</keyword>
<evidence type="ECO:0000256" key="5">
    <source>
        <dbReference type="ARBA" id="ARBA00022692"/>
    </source>
</evidence>
<dbReference type="EMBL" id="EF089399">
    <property type="protein sequence ID" value="ABL97630.1"/>
    <property type="molecule type" value="Genomic_DNA"/>
</dbReference>
<dbReference type="PIRSF" id="PIRSF038142">
    <property type="entry name" value="Rhodopsin_bac_prd"/>
    <property type="match status" value="1"/>
</dbReference>
<dbReference type="GO" id="GO:0010461">
    <property type="term" value="F:light-activated monoatomic ion channel activity"/>
    <property type="evidence" value="ECO:0007669"/>
    <property type="project" value="InterPro"/>
</dbReference>
<dbReference type="SUPFAM" id="SSF81321">
    <property type="entry name" value="Family A G protein-coupled receptor-like"/>
    <property type="match status" value="1"/>
</dbReference>
<dbReference type="InterPro" id="IPR018229">
    <property type="entry name" value="Rhodopsin_retinal_BS"/>
</dbReference>
<keyword evidence="7 13" id="KW-1133">Transmembrane helix</keyword>
<evidence type="ECO:0000256" key="10">
    <source>
        <dbReference type="ARBA" id="ARBA00023170"/>
    </source>
</evidence>
<keyword evidence="8 12" id="KW-0157">Chromophore</keyword>
<feature type="transmembrane region" description="Helical" evidence="13">
    <location>
        <begin position="146"/>
        <end position="167"/>
    </location>
</feature>
<accession>A4GHR9</accession>
<dbReference type="PRINTS" id="PR00251">
    <property type="entry name" value="BACTRLOPSIN"/>
</dbReference>
<keyword evidence="3" id="KW-0600">Photoreceptor protein</keyword>
<keyword evidence="4" id="KW-0716">Sensory transduction</keyword>
<feature type="transmembrane region" description="Helical" evidence="13">
    <location>
        <begin position="98"/>
        <end position="116"/>
    </location>
</feature>
<dbReference type="GO" id="GO:0007602">
    <property type="term" value="P:phototransduction"/>
    <property type="evidence" value="ECO:0007669"/>
    <property type="project" value="UniProtKB-KW"/>
</dbReference>
<feature type="transmembrane region" description="Helical" evidence="13">
    <location>
        <begin position="188"/>
        <end position="209"/>
    </location>
</feature>
<feature type="signal peptide" evidence="14">
    <location>
        <begin position="1"/>
        <end position="17"/>
    </location>
</feature>
<dbReference type="Gene3D" id="1.20.1070.10">
    <property type="entry name" value="Rhodopsin 7-helix transmembrane proteins"/>
    <property type="match status" value="1"/>
</dbReference>